<evidence type="ECO:0000313" key="2">
    <source>
        <dbReference type="Ensembl" id="ENSCMIP00000038246.1"/>
    </source>
</evidence>
<accession>A0A4W3JFQ0</accession>
<reference evidence="3" key="1">
    <citation type="journal article" date="2006" name="Science">
        <title>Ancient noncoding elements conserved in the human genome.</title>
        <authorList>
            <person name="Venkatesh B."/>
            <person name="Kirkness E.F."/>
            <person name="Loh Y.H."/>
            <person name="Halpern A.L."/>
            <person name="Lee A.P."/>
            <person name="Johnson J."/>
            <person name="Dandona N."/>
            <person name="Viswanathan L.D."/>
            <person name="Tay A."/>
            <person name="Venter J.C."/>
            <person name="Strausberg R.L."/>
            <person name="Brenner S."/>
        </authorList>
    </citation>
    <scope>NUCLEOTIDE SEQUENCE [LARGE SCALE GENOMIC DNA]</scope>
</reference>
<organism evidence="2 3">
    <name type="scientific">Callorhinchus milii</name>
    <name type="common">Ghost shark</name>
    <dbReference type="NCBI Taxonomy" id="7868"/>
    <lineage>
        <taxon>Eukaryota</taxon>
        <taxon>Metazoa</taxon>
        <taxon>Chordata</taxon>
        <taxon>Craniata</taxon>
        <taxon>Vertebrata</taxon>
        <taxon>Chondrichthyes</taxon>
        <taxon>Holocephali</taxon>
        <taxon>Chimaeriformes</taxon>
        <taxon>Callorhinchidae</taxon>
        <taxon>Callorhinchus</taxon>
    </lineage>
</organism>
<dbReference type="Proteomes" id="UP000314986">
    <property type="component" value="Unassembled WGS sequence"/>
</dbReference>
<dbReference type="AlphaFoldDB" id="A0A4W3JFQ0"/>
<proteinExistence type="predicted"/>
<evidence type="ECO:0000313" key="3">
    <source>
        <dbReference type="Proteomes" id="UP000314986"/>
    </source>
</evidence>
<dbReference type="InParanoid" id="A0A4W3JFQ0"/>
<dbReference type="Ensembl" id="ENSCMIT00000038796.1">
    <property type="protein sequence ID" value="ENSCMIP00000038246.1"/>
    <property type="gene ID" value="ENSCMIG00000016074.1"/>
</dbReference>
<evidence type="ECO:0000256" key="1">
    <source>
        <dbReference type="SAM" id="MobiDB-lite"/>
    </source>
</evidence>
<reference evidence="2" key="4">
    <citation type="submission" date="2025-08" db="UniProtKB">
        <authorList>
            <consortium name="Ensembl"/>
        </authorList>
    </citation>
    <scope>IDENTIFICATION</scope>
</reference>
<reference evidence="3" key="2">
    <citation type="journal article" date="2007" name="PLoS Biol.">
        <title>Survey sequencing and comparative analysis of the elephant shark (Callorhinchus milii) genome.</title>
        <authorList>
            <person name="Venkatesh B."/>
            <person name="Kirkness E.F."/>
            <person name="Loh Y.H."/>
            <person name="Halpern A.L."/>
            <person name="Lee A.P."/>
            <person name="Johnson J."/>
            <person name="Dandona N."/>
            <person name="Viswanathan L.D."/>
            <person name="Tay A."/>
            <person name="Venter J.C."/>
            <person name="Strausberg R.L."/>
            <person name="Brenner S."/>
        </authorList>
    </citation>
    <scope>NUCLEOTIDE SEQUENCE [LARGE SCALE GENOMIC DNA]</scope>
</reference>
<name>A0A4W3JFQ0_CALMI</name>
<protein>
    <submittedName>
        <fullName evidence="2">Uncharacterized protein</fullName>
    </submittedName>
</protein>
<keyword evidence="3" id="KW-1185">Reference proteome</keyword>
<sequence length="107" mass="11931">KYFDQLNWGNESRISRLGGDSTNGKCTELGAEFKVGEASRLEPMVQSFEPMVQGFEPMVQGFEPMVQGFETMVQGFEPMVQGFETMVQGFLPPTKLLSSELGVRKNT</sequence>
<feature type="region of interest" description="Disordered" evidence="1">
    <location>
        <begin position="1"/>
        <end position="21"/>
    </location>
</feature>
<reference evidence="2" key="5">
    <citation type="submission" date="2025-09" db="UniProtKB">
        <authorList>
            <consortium name="Ensembl"/>
        </authorList>
    </citation>
    <scope>IDENTIFICATION</scope>
</reference>
<reference evidence="3" key="3">
    <citation type="journal article" date="2014" name="Nature">
        <title>Elephant shark genome provides unique insights into gnathostome evolution.</title>
        <authorList>
            <consortium name="International Elephant Shark Genome Sequencing Consortium"/>
            <person name="Venkatesh B."/>
            <person name="Lee A.P."/>
            <person name="Ravi V."/>
            <person name="Maurya A.K."/>
            <person name="Lian M.M."/>
            <person name="Swann J.B."/>
            <person name="Ohta Y."/>
            <person name="Flajnik M.F."/>
            <person name="Sutoh Y."/>
            <person name="Kasahara M."/>
            <person name="Hoon S."/>
            <person name="Gangu V."/>
            <person name="Roy S.W."/>
            <person name="Irimia M."/>
            <person name="Korzh V."/>
            <person name="Kondrychyn I."/>
            <person name="Lim Z.W."/>
            <person name="Tay B.H."/>
            <person name="Tohari S."/>
            <person name="Kong K.W."/>
            <person name="Ho S."/>
            <person name="Lorente-Galdos B."/>
            <person name="Quilez J."/>
            <person name="Marques-Bonet T."/>
            <person name="Raney B.J."/>
            <person name="Ingham P.W."/>
            <person name="Tay A."/>
            <person name="Hillier L.W."/>
            <person name="Minx P."/>
            <person name="Boehm T."/>
            <person name="Wilson R.K."/>
            <person name="Brenner S."/>
            <person name="Warren W.C."/>
        </authorList>
    </citation>
    <scope>NUCLEOTIDE SEQUENCE [LARGE SCALE GENOMIC DNA]</scope>
</reference>